<evidence type="ECO:0000256" key="2">
    <source>
        <dbReference type="SAM" id="SignalP"/>
    </source>
</evidence>
<keyword evidence="2" id="KW-0732">Signal</keyword>
<comment type="caution">
    <text evidence="3">The sequence shown here is derived from an EMBL/GenBank/DDBJ whole genome shotgun (WGS) entry which is preliminary data.</text>
</comment>
<dbReference type="EMBL" id="NVSR01000118">
    <property type="protein sequence ID" value="PCI24927.1"/>
    <property type="molecule type" value="Genomic_DNA"/>
</dbReference>
<keyword evidence="1" id="KW-0812">Transmembrane</keyword>
<feature type="chain" id="PRO_5012020204" evidence="2">
    <location>
        <begin position="20"/>
        <end position="348"/>
    </location>
</feature>
<evidence type="ECO:0000256" key="1">
    <source>
        <dbReference type="SAM" id="Phobius"/>
    </source>
</evidence>
<evidence type="ECO:0000313" key="3">
    <source>
        <dbReference type="EMBL" id="PCI24927.1"/>
    </source>
</evidence>
<organism evidence="3 4">
    <name type="scientific">SAR324 cluster bacterium</name>
    <dbReference type="NCBI Taxonomy" id="2024889"/>
    <lineage>
        <taxon>Bacteria</taxon>
        <taxon>Deltaproteobacteria</taxon>
        <taxon>SAR324 cluster</taxon>
    </lineage>
</organism>
<feature type="transmembrane region" description="Helical" evidence="1">
    <location>
        <begin position="318"/>
        <end position="337"/>
    </location>
</feature>
<evidence type="ECO:0000313" key="4">
    <source>
        <dbReference type="Proteomes" id="UP000218113"/>
    </source>
</evidence>
<feature type="transmembrane region" description="Helical" evidence="1">
    <location>
        <begin position="157"/>
        <end position="176"/>
    </location>
</feature>
<name>A0A2A4SVZ8_9DELT</name>
<dbReference type="Proteomes" id="UP000218113">
    <property type="component" value="Unassembled WGS sequence"/>
</dbReference>
<keyword evidence="1" id="KW-0472">Membrane</keyword>
<proteinExistence type="predicted"/>
<protein>
    <submittedName>
        <fullName evidence="3">Uncharacterized protein</fullName>
    </submittedName>
</protein>
<accession>A0A2A4SVZ8</accession>
<reference evidence="4" key="1">
    <citation type="submission" date="2017-08" db="EMBL/GenBank/DDBJ databases">
        <title>A dynamic microbial community with high functional redundancy inhabits the cold, oxic subseafloor aquifer.</title>
        <authorList>
            <person name="Tully B.J."/>
            <person name="Wheat C.G."/>
            <person name="Glazer B.T."/>
            <person name="Huber J.A."/>
        </authorList>
    </citation>
    <scope>NUCLEOTIDE SEQUENCE [LARGE SCALE GENOMIC DNA]</scope>
</reference>
<feature type="transmembrane region" description="Helical" evidence="1">
    <location>
        <begin position="124"/>
        <end position="145"/>
    </location>
</feature>
<gene>
    <name evidence="3" type="ORF">COB67_11240</name>
</gene>
<sequence length="348" mass="38045">MRVFLVFCSMLFFAFPALGAVSISTSPQVDQIRPDLDLVDTQVRVTPNSEYEIIVRTPESHPLISTDFPIVEGTQLYHLRGFTKDGIIRFKTIYPIRGTYKISVLTGGTWEYLELDINETPGEIINLLIFSGFLLLLGLLGGYLLQKTAKAEGEAQKLNLTASVILLALLAGSFSGEVQAHSAAHDIEQKGFLQWSASEGDHTFSVQFDSNQAIVGESVTFHMQLVSEQKIIQEPFTVKMETFHMEDKTVMFEGSFTSSKATEESCGLCSISTVVQFFDGAETKLTFTTTLPNGKQLSVDGVIGVEGRSPPTAVKIKTLLLLAGLILTGVALGFFFIPTKKRTAANAV</sequence>
<feature type="signal peptide" evidence="2">
    <location>
        <begin position="1"/>
        <end position="19"/>
    </location>
</feature>
<keyword evidence="1" id="KW-1133">Transmembrane helix</keyword>
<dbReference type="AlphaFoldDB" id="A0A2A4SVZ8"/>